<accession>J3N0U3</accession>
<protein>
    <submittedName>
        <fullName evidence="1">Uncharacterized protein</fullName>
    </submittedName>
</protein>
<reference evidence="1" key="1">
    <citation type="journal article" date="2013" name="Nat. Commun.">
        <title>Whole-genome sequencing of Oryza brachyantha reveals mechanisms underlying Oryza genome evolution.</title>
        <authorList>
            <person name="Chen J."/>
            <person name="Huang Q."/>
            <person name="Gao D."/>
            <person name="Wang J."/>
            <person name="Lang Y."/>
            <person name="Liu T."/>
            <person name="Li B."/>
            <person name="Bai Z."/>
            <person name="Luis Goicoechea J."/>
            <person name="Liang C."/>
            <person name="Chen C."/>
            <person name="Zhang W."/>
            <person name="Sun S."/>
            <person name="Liao Y."/>
            <person name="Zhang X."/>
            <person name="Yang L."/>
            <person name="Song C."/>
            <person name="Wang M."/>
            <person name="Shi J."/>
            <person name="Liu G."/>
            <person name="Liu J."/>
            <person name="Zhou H."/>
            <person name="Zhou W."/>
            <person name="Yu Q."/>
            <person name="An N."/>
            <person name="Chen Y."/>
            <person name="Cai Q."/>
            <person name="Wang B."/>
            <person name="Liu B."/>
            <person name="Min J."/>
            <person name="Huang Y."/>
            <person name="Wu H."/>
            <person name="Li Z."/>
            <person name="Zhang Y."/>
            <person name="Yin Y."/>
            <person name="Song W."/>
            <person name="Jiang J."/>
            <person name="Jackson S.A."/>
            <person name="Wing R.A."/>
            <person name="Wang J."/>
            <person name="Chen M."/>
        </authorList>
    </citation>
    <scope>NUCLEOTIDE SEQUENCE [LARGE SCALE GENOMIC DNA]</scope>
    <source>
        <strain evidence="1">cv. IRGC 101232</strain>
    </source>
</reference>
<name>J3N0U3_ORYBR</name>
<sequence length="238" mass="25873">MKLQTRKELRVFRQEHQAGVPHDAAVAGRGRVLGARQPDPSTAYAAVWREIGSREEVKMEEEDGTDMWVPCLELTTGRHDQQGEGEEYLLRCPSLPSSISQCSPPSLPRDRVHNPLLIELSCGSDLVRDGAAGGQEKGDSNRMRNMHNTAAPNALVGDDVARGATTKQAARSPLACEGAEIFMQLNPRTLVLDPPLATSKCGLGTGSMAHGGCQRACKKEEQKCKGIFVWDNIPTCRT</sequence>
<dbReference type="Gramene" id="OB10G11410.1">
    <property type="protein sequence ID" value="OB10G11410.1"/>
    <property type="gene ID" value="OB10G11410"/>
</dbReference>
<dbReference type="AlphaFoldDB" id="J3N0U3"/>
<dbReference type="HOGENOM" id="CLU_1167418_0_0_1"/>
<keyword evidence="2" id="KW-1185">Reference proteome</keyword>
<organism evidence="1">
    <name type="scientific">Oryza brachyantha</name>
    <name type="common">malo sina</name>
    <dbReference type="NCBI Taxonomy" id="4533"/>
    <lineage>
        <taxon>Eukaryota</taxon>
        <taxon>Viridiplantae</taxon>
        <taxon>Streptophyta</taxon>
        <taxon>Embryophyta</taxon>
        <taxon>Tracheophyta</taxon>
        <taxon>Spermatophyta</taxon>
        <taxon>Magnoliopsida</taxon>
        <taxon>Liliopsida</taxon>
        <taxon>Poales</taxon>
        <taxon>Poaceae</taxon>
        <taxon>BOP clade</taxon>
        <taxon>Oryzoideae</taxon>
        <taxon>Oryzeae</taxon>
        <taxon>Oryzinae</taxon>
        <taxon>Oryza</taxon>
    </lineage>
</organism>
<dbReference type="EnsemblPlants" id="OB10G11410.1">
    <property type="protein sequence ID" value="OB10G11410.1"/>
    <property type="gene ID" value="OB10G11410"/>
</dbReference>
<proteinExistence type="predicted"/>
<evidence type="ECO:0000313" key="2">
    <source>
        <dbReference type="Proteomes" id="UP000006038"/>
    </source>
</evidence>
<evidence type="ECO:0000313" key="1">
    <source>
        <dbReference type="EnsemblPlants" id="OB10G11410.1"/>
    </source>
</evidence>
<dbReference type="Proteomes" id="UP000006038">
    <property type="component" value="Chromosome 10"/>
</dbReference>
<reference evidence="1" key="2">
    <citation type="submission" date="2013-04" db="UniProtKB">
        <authorList>
            <consortium name="EnsemblPlants"/>
        </authorList>
    </citation>
    <scope>IDENTIFICATION</scope>
</reference>